<accession>A0A3E2VHK5</accession>
<keyword evidence="3 4" id="KW-0067">ATP-binding</keyword>
<dbReference type="Pfam" id="PF00005">
    <property type="entry name" value="ABC_tran"/>
    <property type="match status" value="1"/>
</dbReference>
<dbReference type="Proteomes" id="UP000708338">
    <property type="component" value="Unassembled WGS sequence"/>
</dbReference>
<evidence type="ECO:0000256" key="3">
    <source>
        <dbReference type="ARBA" id="ARBA00022840"/>
    </source>
</evidence>
<dbReference type="AlphaFoldDB" id="A0A3E2VHK5"/>
<dbReference type="RefSeq" id="WP_007864637.1">
    <property type="nucleotide sequence ID" value="NZ_CABJDD010000004.1"/>
</dbReference>
<dbReference type="GO" id="GO:0005524">
    <property type="term" value="F:ATP binding"/>
    <property type="evidence" value="ECO:0007669"/>
    <property type="project" value="UniProtKB-KW"/>
</dbReference>
<reference evidence="4" key="1">
    <citation type="journal article" date="2021" name="Gut Microbes">
        <title>A synthetic consortium of 100 gut commensals modulates the composition and function in a colon model of the microbiome of elderly subjects.</title>
        <authorList>
            <person name="Perez M."/>
            <person name="Ntemiri A."/>
            <person name="Tan H."/>
            <person name="Harris H.M.B."/>
            <person name="Roager H.M."/>
            <person name="Ribiere C."/>
            <person name="O'Toole P.W."/>
        </authorList>
    </citation>
    <scope>NUCLEOTIDE SEQUENCE</scope>
    <source>
        <strain evidence="4">MCC335</strain>
    </source>
</reference>
<dbReference type="InterPro" id="IPR003593">
    <property type="entry name" value="AAA+_ATPase"/>
</dbReference>
<protein>
    <submittedName>
        <fullName evidence="4">ATP-binding cassette domain-containing protein</fullName>
    </submittedName>
</protein>
<keyword evidence="1" id="KW-0813">Transport</keyword>
<evidence type="ECO:0000313" key="4">
    <source>
        <dbReference type="EMBL" id="MBT9810528.1"/>
    </source>
</evidence>
<dbReference type="InterPro" id="IPR003439">
    <property type="entry name" value="ABC_transporter-like_ATP-bd"/>
</dbReference>
<dbReference type="EMBL" id="WQPS01000013">
    <property type="protein sequence ID" value="MBT9810528.1"/>
    <property type="molecule type" value="Genomic_DNA"/>
</dbReference>
<dbReference type="PROSITE" id="PS50893">
    <property type="entry name" value="ABC_TRANSPORTER_2"/>
    <property type="match status" value="1"/>
</dbReference>
<dbReference type="GO" id="GO:0016887">
    <property type="term" value="F:ATP hydrolysis activity"/>
    <property type="evidence" value="ECO:0007669"/>
    <property type="project" value="InterPro"/>
</dbReference>
<evidence type="ECO:0000313" key="5">
    <source>
        <dbReference type="Proteomes" id="UP000708338"/>
    </source>
</evidence>
<proteinExistence type="predicted"/>
<dbReference type="Gene3D" id="3.40.50.300">
    <property type="entry name" value="P-loop containing nucleotide triphosphate hydrolases"/>
    <property type="match status" value="1"/>
</dbReference>
<sequence>MKVSNLSKTFGDLASLDHLDFSVEPGEIVALIGPSGCGKSTLLNIISGLVQPDKGSVSGVPDRVGYVFQESRLLPWRTVFDNIRLAREENTPGAAQAVREWIDAVGLGGFEDYYPAQLSGGMAKRCAIARAFYHKSDLLLMDEPFQGLDYGIRMEMLNMLLSIWKKQRQGILFVTHEIDEALTVATRILVLSARPARVAWEVILPGKEGRDCADPELQDIRREIIWRILGR</sequence>
<comment type="caution">
    <text evidence="4">The sequence shown here is derived from an EMBL/GenBank/DDBJ whole genome shotgun (WGS) entry which is preliminary data.</text>
</comment>
<name>A0A3E2VHK5_9FIRM</name>
<dbReference type="InterPro" id="IPR027417">
    <property type="entry name" value="P-loop_NTPase"/>
</dbReference>
<evidence type="ECO:0000256" key="2">
    <source>
        <dbReference type="ARBA" id="ARBA00022741"/>
    </source>
</evidence>
<organism evidence="4 5">
    <name type="scientific">Enterocloster citroniae</name>
    <dbReference type="NCBI Taxonomy" id="358743"/>
    <lineage>
        <taxon>Bacteria</taxon>
        <taxon>Bacillati</taxon>
        <taxon>Bacillota</taxon>
        <taxon>Clostridia</taxon>
        <taxon>Lachnospirales</taxon>
        <taxon>Lachnospiraceae</taxon>
        <taxon>Enterocloster</taxon>
    </lineage>
</organism>
<dbReference type="SMART" id="SM00382">
    <property type="entry name" value="AAA"/>
    <property type="match status" value="1"/>
</dbReference>
<gene>
    <name evidence="4" type="ORF">GPL26_12860</name>
</gene>
<dbReference type="InterPro" id="IPR050166">
    <property type="entry name" value="ABC_transporter_ATP-bind"/>
</dbReference>
<dbReference type="SUPFAM" id="SSF52540">
    <property type="entry name" value="P-loop containing nucleoside triphosphate hydrolases"/>
    <property type="match status" value="1"/>
</dbReference>
<keyword evidence="2" id="KW-0547">Nucleotide-binding</keyword>
<dbReference type="PANTHER" id="PTHR42788">
    <property type="entry name" value="TAURINE IMPORT ATP-BINDING PROTEIN-RELATED"/>
    <property type="match status" value="1"/>
</dbReference>
<dbReference type="CDD" id="cd03293">
    <property type="entry name" value="ABC_NrtD_SsuB_transporters"/>
    <property type="match status" value="1"/>
</dbReference>
<evidence type="ECO:0000256" key="1">
    <source>
        <dbReference type="ARBA" id="ARBA00022448"/>
    </source>
</evidence>
<dbReference type="PANTHER" id="PTHR42788:SF13">
    <property type="entry name" value="ALIPHATIC SULFONATES IMPORT ATP-BINDING PROTEIN SSUB"/>
    <property type="match status" value="1"/>
</dbReference>